<dbReference type="AlphaFoldDB" id="A0A0H2RCP3"/>
<organism evidence="1 2">
    <name type="scientific">Schizopora paradoxa</name>
    <dbReference type="NCBI Taxonomy" id="27342"/>
    <lineage>
        <taxon>Eukaryota</taxon>
        <taxon>Fungi</taxon>
        <taxon>Dikarya</taxon>
        <taxon>Basidiomycota</taxon>
        <taxon>Agaricomycotina</taxon>
        <taxon>Agaricomycetes</taxon>
        <taxon>Hymenochaetales</taxon>
        <taxon>Schizoporaceae</taxon>
        <taxon>Schizopora</taxon>
    </lineage>
</organism>
<dbReference type="SUPFAM" id="SSF52047">
    <property type="entry name" value="RNI-like"/>
    <property type="match status" value="1"/>
</dbReference>
<name>A0A0H2RCP3_9AGAM</name>
<gene>
    <name evidence="1" type="ORF">SCHPADRAFT_932562</name>
</gene>
<keyword evidence="2" id="KW-1185">Reference proteome</keyword>
<sequence length="573" mass="65413">MTSKTSWRKLNDDGQDVCRSIDYIVDGIQVLKEFIRKGQRMDGEGDEKVNLKRIWKFKLFQPSVGLPVDVEAAKASLRTMKDAKRLLTSLLDSIDDPIEAVTKTAVKDIHGAGLKLLPDDVLAIIFEMHVGACEHSEYGGYTMFNNPSLVISSICQRFRQLALRLPDIWKLASLSFPTKTLLLYKERCLKPILIVSPATAFLMSYSFSKIFDAVHPPNRWRELHLHFDDEDQARLYYERLDSVIGQTPLEGLEYLSIRNDLSDDSDQTDFGDQWLSMYLPGYQSAIVSSWQMPTLTHLKLRNVLSRTPLRCEHLTWFCFEICDTEEELDFRVLQSQLQSMPKLQSLSVTFSVNYPFDIADTMEMDSSPSTPNLTSLELKIGSSTPDSMITQFMALVDTQGLTQLKLKLQSGFSPKESVFDAWVHAIFTGSARPFDNVEHFTLNVTSFRGSDSSFDRIFTSLQNVQDVSLVIPHVSDIEIRQSWISRGMFQRLGNLLVEVVQVPGYSGPIDVGRSSFDALFEGERCKDFERLEVRDRSYHPTSKGKAYLQRILGDKLQWIDYQSSVMNYHDDDF</sequence>
<evidence type="ECO:0000313" key="1">
    <source>
        <dbReference type="EMBL" id="KLO07273.1"/>
    </source>
</evidence>
<dbReference type="EMBL" id="KQ086150">
    <property type="protein sequence ID" value="KLO07273.1"/>
    <property type="molecule type" value="Genomic_DNA"/>
</dbReference>
<protein>
    <recommendedName>
        <fullName evidence="3">F-box domain-containing protein</fullName>
    </recommendedName>
</protein>
<dbReference type="OrthoDB" id="2269034at2759"/>
<dbReference type="Proteomes" id="UP000053477">
    <property type="component" value="Unassembled WGS sequence"/>
</dbReference>
<dbReference type="InterPro" id="IPR032675">
    <property type="entry name" value="LRR_dom_sf"/>
</dbReference>
<dbReference type="InParanoid" id="A0A0H2RCP3"/>
<evidence type="ECO:0000313" key="2">
    <source>
        <dbReference type="Proteomes" id="UP000053477"/>
    </source>
</evidence>
<proteinExistence type="predicted"/>
<dbReference type="Gene3D" id="3.80.10.10">
    <property type="entry name" value="Ribonuclease Inhibitor"/>
    <property type="match status" value="1"/>
</dbReference>
<evidence type="ECO:0008006" key="3">
    <source>
        <dbReference type="Google" id="ProtNLM"/>
    </source>
</evidence>
<reference evidence="1 2" key="1">
    <citation type="submission" date="2015-04" db="EMBL/GenBank/DDBJ databases">
        <title>Complete genome sequence of Schizopora paradoxa KUC8140, a cosmopolitan wood degrader in East Asia.</title>
        <authorList>
            <consortium name="DOE Joint Genome Institute"/>
            <person name="Min B."/>
            <person name="Park H."/>
            <person name="Jang Y."/>
            <person name="Kim J.-J."/>
            <person name="Kim K.H."/>
            <person name="Pangilinan J."/>
            <person name="Lipzen A."/>
            <person name="Riley R."/>
            <person name="Grigoriev I.V."/>
            <person name="Spatafora J.W."/>
            <person name="Choi I.-G."/>
        </authorList>
    </citation>
    <scope>NUCLEOTIDE SEQUENCE [LARGE SCALE GENOMIC DNA]</scope>
    <source>
        <strain evidence="1 2">KUC8140</strain>
    </source>
</reference>
<accession>A0A0H2RCP3</accession>